<evidence type="ECO:0000313" key="2">
    <source>
        <dbReference type="Proteomes" id="UP001210528"/>
    </source>
</evidence>
<evidence type="ECO:0000313" key="1">
    <source>
        <dbReference type="EMBL" id="MDB2291219.1"/>
    </source>
</evidence>
<dbReference type="EMBL" id="JAQLUK010000002">
    <property type="protein sequence ID" value="MDB2291219.1"/>
    <property type="molecule type" value="Genomic_DNA"/>
</dbReference>
<protein>
    <submittedName>
        <fullName evidence="1">Uncharacterized protein</fullName>
    </submittedName>
</protein>
<reference evidence="1 2" key="1">
    <citation type="submission" date="2023-01" db="EMBL/GenBank/DDBJ databases">
        <title>Halorubrum ezzemoulense from Santa Pola, Spain.</title>
        <authorList>
            <person name="Feng Y."/>
            <person name="Louyakis A.S."/>
            <person name="Gogarten J.P."/>
        </authorList>
    </citation>
    <scope>NUCLEOTIDE SEQUENCE [LARGE SCALE GENOMIC DNA]</scope>
    <source>
        <strain evidence="1 2">AMM015</strain>
    </source>
</reference>
<gene>
    <name evidence="1" type="ORF">PM085_02800</name>
</gene>
<organism evidence="1 2">
    <name type="scientific">Halorubrum ezzemoulense</name>
    <name type="common">Halorubrum chaoviator</name>
    <dbReference type="NCBI Taxonomy" id="337243"/>
    <lineage>
        <taxon>Archaea</taxon>
        <taxon>Methanobacteriati</taxon>
        <taxon>Methanobacteriota</taxon>
        <taxon>Stenosarchaea group</taxon>
        <taxon>Halobacteria</taxon>
        <taxon>Halobacteriales</taxon>
        <taxon>Haloferacaceae</taxon>
        <taxon>Halorubrum</taxon>
    </lineage>
</organism>
<accession>A0ABT4YZ91</accession>
<proteinExistence type="predicted"/>
<dbReference type="Pfam" id="PF07232">
    <property type="entry name" value="DUF1424"/>
    <property type="match status" value="1"/>
</dbReference>
<comment type="caution">
    <text evidence="1">The sequence shown here is derived from an EMBL/GenBank/DDBJ whole genome shotgun (WGS) entry which is preliminary data.</text>
</comment>
<dbReference type="Proteomes" id="UP001210528">
    <property type="component" value="Unassembled WGS sequence"/>
</dbReference>
<keyword evidence="2" id="KW-1185">Reference proteome</keyword>
<dbReference type="RefSeq" id="WP_271942835.1">
    <property type="nucleotide sequence ID" value="NZ_JAQLTZ010000001.1"/>
</dbReference>
<name>A0ABT4YZ91_HALEZ</name>
<dbReference type="InterPro" id="IPR009870">
    <property type="entry name" value="DUF1424"/>
</dbReference>
<sequence length="189" mass="20619">MRQWVNTTVLLTYTGEAVLEGASRPMPPVSFTTALTESRPARREAMRNLFGEIGGRWMSIRVIGSHQNGYPHEHVLVGLESKISAEDFEPVVAAHREGSPIAGKGEHGTGAIRVEQSPNKEEEMTGGIQYIATNVPGVTAVLEAEELGQTSNGVLDEDEHMVRTSTVLEATGKQAFRIDSSDGVKRTWY</sequence>